<dbReference type="Gene3D" id="1.20.1600.10">
    <property type="entry name" value="Outer membrane efflux proteins (OEP)"/>
    <property type="match status" value="1"/>
</dbReference>
<evidence type="ECO:0000256" key="1">
    <source>
        <dbReference type="SAM" id="SignalP"/>
    </source>
</evidence>
<dbReference type="Proteomes" id="UP001597511">
    <property type="component" value="Unassembled WGS sequence"/>
</dbReference>
<evidence type="ECO:0000313" key="3">
    <source>
        <dbReference type="Proteomes" id="UP001597511"/>
    </source>
</evidence>
<accession>A0ABW6A7D4</accession>
<proteinExistence type="predicted"/>
<feature type="signal peptide" evidence="1">
    <location>
        <begin position="1"/>
        <end position="18"/>
    </location>
</feature>
<keyword evidence="3" id="KW-1185">Reference proteome</keyword>
<gene>
    <name evidence="2" type="ORF">ACFS6H_12490</name>
</gene>
<reference evidence="3" key="1">
    <citation type="journal article" date="2019" name="Int. J. Syst. Evol. Microbiol.">
        <title>The Global Catalogue of Microorganisms (GCM) 10K type strain sequencing project: providing services to taxonomists for standard genome sequencing and annotation.</title>
        <authorList>
            <consortium name="The Broad Institute Genomics Platform"/>
            <consortium name="The Broad Institute Genome Sequencing Center for Infectious Disease"/>
            <person name="Wu L."/>
            <person name="Ma J."/>
        </authorList>
    </citation>
    <scope>NUCLEOTIDE SEQUENCE [LARGE SCALE GENOMIC DNA]</scope>
    <source>
        <strain evidence="3">KCTC 23299</strain>
    </source>
</reference>
<sequence>MKKIMLCVFILTTSLVKAQSIVDSISDPSFILRDTVSEKLAEFAVNNYQIMMQKSRVNEMQYEVKKSKAAWLNNIAVTGNLNEANLKSSNTGGQNVFFPRYNFGLTLPLGTFFTKSNDTKIAKEKYNQEVYNLKGQLELLKKAIKVEYQNYLSNKYYIALHESVIQDEKVLLSVVETKFSKNEVSLDAYTQSSKRYNDALIKKVELLKNLNTSKLELEGLLGMKLEEALVRMVSNN</sequence>
<comment type="caution">
    <text evidence="2">The sequence shown here is derived from an EMBL/GenBank/DDBJ whole genome shotgun (WGS) entry which is preliminary data.</text>
</comment>
<dbReference type="SUPFAM" id="SSF56954">
    <property type="entry name" value="Outer membrane efflux proteins (OEP)"/>
    <property type="match status" value="1"/>
</dbReference>
<dbReference type="RefSeq" id="WP_386099072.1">
    <property type="nucleotide sequence ID" value="NZ_JBHUOZ010000003.1"/>
</dbReference>
<keyword evidence="1" id="KW-0732">Signal</keyword>
<name>A0ABW6A7D4_9BACT</name>
<organism evidence="2 3">
    <name type="scientific">Terrimonas rubra</name>
    <dbReference type="NCBI Taxonomy" id="1035890"/>
    <lineage>
        <taxon>Bacteria</taxon>
        <taxon>Pseudomonadati</taxon>
        <taxon>Bacteroidota</taxon>
        <taxon>Chitinophagia</taxon>
        <taxon>Chitinophagales</taxon>
        <taxon>Chitinophagaceae</taxon>
        <taxon>Terrimonas</taxon>
    </lineage>
</organism>
<feature type="chain" id="PRO_5045340575" evidence="1">
    <location>
        <begin position="19"/>
        <end position="236"/>
    </location>
</feature>
<dbReference type="EMBL" id="JBHUOZ010000003">
    <property type="protein sequence ID" value="MFD2920536.1"/>
    <property type="molecule type" value="Genomic_DNA"/>
</dbReference>
<evidence type="ECO:0000313" key="2">
    <source>
        <dbReference type="EMBL" id="MFD2920536.1"/>
    </source>
</evidence>
<protein>
    <submittedName>
        <fullName evidence="2">TolC family protein</fullName>
    </submittedName>
</protein>